<keyword evidence="3" id="KW-0540">Nuclease</keyword>
<organism evidence="9 10">
    <name type="scientific">Diadromus pulchellus ascovirus 4a</name>
    <dbReference type="NCBI Taxonomy" id="158683"/>
    <lineage>
        <taxon>Viruses</taxon>
        <taxon>Varidnaviria</taxon>
        <taxon>Bamfordvirae</taxon>
        <taxon>Nucleocytoviricota</taxon>
        <taxon>Megaviricetes</taxon>
        <taxon>Pimascovirales</taxon>
        <taxon>Pimascovirales incertae sedis</taxon>
        <taxon>Ascoviridae</taxon>
        <taxon>Toursvirus</taxon>
        <taxon>Toursvirus dptv1a</taxon>
    </lineage>
</organism>
<dbReference type="InterPro" id="IPR012337">
    <property type="entry name" value="RNaseH-like_sf"/>
</dbReference>
<keyword evidence="10" id="KW-1185">Reference proteome</keyword>
<dbReference type="Proteomes" id="UP000203898">
    <property type="component" value="Segment"/>
</dbReference>
<dbReference type="OrthoDB" id="15522at10239"/>
<evidence type="ECO:0000256" key="5">
    <source>
        <dbReference type="ARBA" id="ARBA00022801"/>
    </source>
</evidence>
<evidence type="ECO:0000313" key="10">
    <source>
        <dbReference type="Proteomes" id="UP000203898"/>
    </source>
</evidence>
<keyword evidence="8" id="KW-0234">DNA repair</keyword>
<dbReference type="GO" id="GO:0006310">
    <property type="term" value="P:DNA recombination"/>
    <property type="evidence" value="ECO:0007669"/>
    <property type="project" value="UniProtKB-KW"/>
</dbReference>
<dbReference type="GO" id="GO:0000400">
    <property type="term" value="F:four-way junction DNA binding"/>
    <property type="evidence" value="ECO:0007669"/>
    <property type="project" value="InterPro"/>
</dbReference>
<name>F2NYW8_9VIRU</name>
<dbReference type="EMBL" id="CU469068">
    <property type="protein sequence ID" value="CCA61396.1"/>
    <property type="molecule type" value="Genomic_DNA"/>
</dbReference>
<evidence type="ECO:0000313" key="9">
    <source>
        <dbReference type="EMBL" id="CCA61396.1"/>
    </source>
</evidence>
<evidence type="ECO:0000256" key="6">
    <source>
        <dbReference type="ARBA" id="ARBA00022842"/>
    </source>
</evidence>
<evidence type="ECO:0000256" key="2">
    <source>
        <dbReference type="ARBA" id="ARBA00008810"/>
    </source>
</evidence>
<keyword evidence="5" id="KW-0378">Hydrolase</keyword>
<dbReference type="GO" id="GO:0016788">
    <property type="term" value="F:hydrolase activity, acting on ester bonds"/>
    <property type="evidence" value="ECO:0007669"/>
    <property type="project" value="InterPro"/>
</dbReference>
<dbReference type="GeneID" id="26683584"/>
<evidence type="ECO:0000256" key="4">
    <source>
        <dbReference type="ARBA" id="ARBA00022763"/>
    </source>
</evidence>
<comment type="similarity">
    <text evidence="2">Belongs to the RuvC family. Poxviruses-type subfamily.</text>
</comment>
<comment type="cofactor">
    <cofactor evidence="1">
        <name>Mg(2+)</name>
        <dbReference type="ChEBI" id="CHEBI:18420"/>
    </cofactor>
</comment>
<proteinExistence type="inferred from homology"/>
<evidence type="ECO:0000256" key="8">
    <source>
        <dbReference type="ARBA" id="ARBA00023204"/>
    </source>
</evidence>
<dbReference type="GO" id="GO:0004518">
    <property type="term" value="F:nuclease activity"/>
    <property type="evidence" value="ECO:0007669"/>
    <property type="project" value="UniProtKB-KW"/>
</dbReference>
<sequence length="162" mass="18495">MLTISIDVGIKNYAVLLVENERPVLVVNLNMMPYSAPKLKTELDRIIGDKEVQTVIVERQMVQSHAIYRVASHTEMYFAMAHPSAEYIVCDPKLKDLKGVKGYAARKTKAIECAKKYLQEEGMLDILASIDAHKKKDDMCDAICQWLWFCANRVKKFNVTIK</sequence>
<dbReference type="KEGG" id="vg:26683584"/>
<accession>F2NYW8</accession>
<dbReference type="InterPro" id="IPR006932">
    <property type="entry name" value="HJ-resolvase_A22"/>
</dbReference>
<dbReference type="RefSeq" id="YP_009640027.1">
    <property type="nucleotide sequence ID" value="NC_011335.1"/>
</dbReference>
<keyword evidence="4" id="KW-0227">DNA damage</keyword>
<evidence type="ECO:0000256" key="1">
    <source>
        <dbReference type="ARBA" id="ARBA00001946"/>
    </source>
</evidence>
<keyword evidence="7" id="KW-0233">DNA recombination</keyword>
<reference evidence="9 10" key="1">
    <citation type="journal article" date="2009" name="PLoS ONE">
        <title>Symbiotic virus at the evolutionary intersection of three types of large DNA viruses; iridoviruses, ascoviruses, and ichnoviruses.</title>
        <authorList>
            <person name="Bigot Y."/>
            <person name="Renault S."/>
            <person name="Nicolas J."/>
            <person name="Moundras C."/>
            <person name="Demattei M.V."/>
            <person name="Samain S."/>
            <person name="Bideshi D.K."/>
            <person name="Federici B.A."/>
        </authorList>
    </citation>
    <scope>NUCLEOTIDE SEQUENCE [LARGE SCALE GENOMIC DNA]</scope>
</reference>
<dbReference type="GO" id="GO:0000287">
    <property type="term" value="F:magnesium ion binding"/>
    <property type="evidence" value="ECO:0007669"/>
    <property type="project" value="InterPro"/>
</dbReference>
<evidence type="ECO:0000256" key="7">
    <source>
        <dbReference type="ARBA" id="ARBA00023172"/>
    </source>
</evidence>
<evidence type="ECO:0000256" key="3">
    <source>
        <dbReference type="ARBA" id="ARBA00022722"/>
    </source>
</evidence>
<keyword evidence="6" id="KW-0460">Magnesium</keyword>
<protein>
    <submittedName>
        <fullName evidence="9">Complete DpAV4 genome</fullName>
    </submittedName>
</protein>
<dbReference type="SUPFAM" id="SSF53098">
    <property type="entry name" value="Ribonuclease H-like"/>
    <property type="match status" value="1"/>
</dbReference>
<dbReference type="Pfam" id="PF04848">
    <property type="entry name" value="Pox_A22"/>
    <property type="match status" value="1"/>
</dbReference>
<dbReference type="GO" id="GO:0006281">
    <property type="term" value="P:DNA repair"/>
    <property type="evidence" value="ECO:0007669"/>
    <property type="project" value="UniProtKB-KW"/>
</dbReference>